<dbReference type="EMBL" id="FQZE01000007">
    <property type="protein sequence ID" value="SHI89472.1"/>
    <property type="molecule type" value="Genomic_DNA"/>
</dbReference>
<dbReference type="AlphaFoldDB" id="A0A1M6EVM4"/>
<dbReference type="Pfam" id="PF07022">
    <property type="entry name" value="Phage_CI_repr"/>
    <property type="match status" value="1"/>
</dbReference>
<feature type="region of interest" description="Disordered" evidence="1">
    <location>
        <begin position="71"/>
        <end position="91"/>
    </location>
</feature>
<feature type="compositionally biased region" description="Low complexity" evidence="1">
    <location>
        <begin position="78"/>
        <end position="89"/>
    </location>
</feature>
<evidence type="ECO:0000313" key="3">
    <source>
        <dbReference type="EMBL" id="SHI89472.1"/>
    </source>
</evidence>
<reference evidence="3 4" key="1">
    <citation type="submission" date="2016-11" db="EMBL/GenBank/DDBJ databases">
        <authorList>
            <person name="Jaros S."/>
            <person name="Januszkiewicz K."/>
            <person name="Wedrychowicz H."/>
        </authorList>
    </citation>
    <scope>NUCLEOTIDE SEQUENCE [LARGE SCALE GENOMIC DNA]</scope>
    <source>
        <strain evidence="3 4">DSM 27063</strain>
    </source>
</reference>
<dbReference type="CDD" id="cd00093">
    <property type="entry name" value="HTH_XRE"/>
    <property type="match status" value="1"/>
</dbReference>
<dbReference type="GO" id="GO:0003677">
    <property type="term" value="F:DNA binding"/>
    <property type="evidence" value="ECO:0007669"/>
    <property type="project" value="InterPro"/>
</dbReference>
<dbReference type="RefSeq" id="WP_175552478.1">
    <property type="nucleotide sequence ID" value="NZ_FQZE01000007.1"/>
</dbReference>
<dbReference type="Proteomes" id="UP000184050">
    <property type="component" value="Unassembled WGS sequence"/>
</dbReference>
<dbReference type="SUPFAM" id="SSF47413">
    <property type="entry name" value="lambda repressor-like DNA-binding domains"/>
    <property type="match status" value="1"/>
</dbReference>
<dbReference type="PROSITE" id="PS50943">
    <property type="entry name" value="HTH_CROC1"/>
    <property type="match status" value="1"/>
</dbReference>
<dbReference type="SMART" id="SM00530">
    <property type="entry name" value="HTH_XRE"/>
    <property type="match status" value="1"/>
</dbReference>
<protein>
    <submittedName>
        <fullName evidence="3">Bacteriophage CI repressor helix-turn-helix domain-containing protein</fullName>
    </submittedName>
</protein>
<dbReference type="InterPro" id="IPR010744">
    <property type="entry name" value="Phage_CI_N"/>
</dbReference>
<keyword evidence="4" id="KW-1185">Reference proteome</keyword>
<name>A0A1M6EVM4_9BACT</name>
<dbReference type="STRING" id="1168035.SAMN05444280_107137"/>
<dbReference type="InterPro" id="IPR001387">
    <property type="entry name" value="Cro/C1-type_HTH"/>
</dbReference>
<evidence type="ECO:0000256" key="1">
    <source>
        <dbReference type="SAM" id="MobiDB-lite"/>
    </source>
</evidence>
<organism evidence="3 4">
    <name type="scientific">Tangfeifania diversioriginum</name>
    <dbReference type="NCBI Taxonomy" id="1168035"/>
    <lineage>
        <taxon>Bacteria</taxon>
        <taxon>Pseudomonadati</taxon>
        <taxon>Bacteroidota</taxon>
        <taxon>Bacteroidia</taxon>
        <taxon>Marinilabiliales</taxon>
        <taxon>Prolixibacteraceae</taxon>
        <taxon>Tangfeifania</taxon>
    </lineage>
</organism>
<accession>A0A1M6EVM4</accession>
<dbReference type="Gene3D" id="1.10.260.40">
    <property type="entry name" value="lambda repressor-like DNA-binding domains"/>
    <property type="match status" value="1"/>
</dbReference>
<proteinExistence type="predicted"/>
<feature type="domain" description="HTH cro/C1-type" evidence="2">
    <location>
        <begin position="5"/>
        <end position="40"/>
    </location>
</feature>
<dbReference type="InterPro" id="IPR010982">
    <property type="entry name" value="Lambda_DNA-bd_dom_sf"/>
</dbReference>
<dbReference type="GO" id="GO:0045892">
    <property type="term" value="P:negative regulation of DNA-templated transcription"/>
    <property type="evidence" value="ECO:0007669"/>
    <property type="project" value="InterPro"/>
</dbReference>
<gene>
    <name evidence="3" type="ORF">SAMN05444280_107137</name>
</gene>
<evidence type="ECO:0000259" key="2">
    <source>
        <dbReference type="PROSITE" id="PS50943"/>
    </source>
</evidence>
<sequence>MKDRIKKIIDYKGISAGELADLLDVQRSNVSHILNGRNKPGAVFIERFLLTFPDVNARWLLTGKEDMLNRTSNSSIETTSTRNDNTSNNIDAEITGNQFKNKIEKVILLHSDGTFTSYTPN</sequence>
<evidence type="ECO:0000313" key="4">
    <source>
        <dbReference type="Proteomes" id="UP000184050"/>
    </source>
</evidence>